<dbReference type="SUPFAM" id="SSF53850">
    <property type="entry name" value="Periplasmic binding protein-like II"/>
    <property type="match status" value="1"/>
</dbReference>
<dbReference type="Pfam" id="PF00126">
    <property type="entry name" value="HTH_1"/>
    <property type="match status" value="1"/>
</dbReference>
<proteinExistence type="inferred from homology"/>
<dbReference type="RefSeq" id="WP_271341368.1">
    <property type="nucleotide sequence ID" value="NZ_JAQKAB010000008.1"/>
</dbReference>
<dbReference type="Gene3D" id="1.10.10.10">
    <property type="entry name" value="Winged helix-like DNA-binding domain superfamily/Winged helix DNA-binding domain"/>
    <property type="match status" value="1"/>
</dbReference>
<dbReference type="InterPro" id="IPR000847">
    <property type="entry name" value="LysR_HTH_N"/>
</dbReference>
<dbReference type="InterPro" id="IPR005119">
    <property type="entry name" value="LysR_subst-bd"/>
</dbReference>
<comment type="caution">
    <text evidence="6">The sequence shown here is derived from an EMBL/GenBank/DDBJ whole genome shotgun (WGS) entry which is preliminary data.</text>
</comment>
<keyword evidence="4" id="KW-0804">Transcription</keyword>
<dbReference type="Gene3D" id="3.40.190.290">
    <property type="match status" value="1"/>
</dbReference>
<evidence type="ECO:0000256" key="2">
    <source>
        <dbReference type="ARBA" id="ARBA00023015"/>
    </source>
</evidence>
<name>A0ABT4X7Y3_9BACI</name>
<feature type="domain" description="HTH lysR-type" evidence="5">
    <location>
        <begin position="1"/>
        <end position="58"/>
    </location>
</feature>
<dbReference type="InterPro" id="IPR036388">
    <property type="entry name" value="WH-like_DNA-bd_sf"/>
</dbReference>
<protein>
    <submittedName>
        <fullName evidence="6">LysR family transcriptional regulator</fullName>
    </submittedName>
</protein>
<dbReference type="PRINTS" id="PR00039">
    <property type="entry name" value="HTHLYSR"/>
</dbReference>
<evidence type="ECO:0000259" key="5">
    <source>
        <dbReference type="PROSITE" id="PS50931"/>
    </source>
</evidence>
<accession>A0ABT4X7Y3</accession>
<dbReference type="EMBL" id="JAQKAB010000008">
    <property type="protein sequence ID" value="MDA7027531.1"/>
    <property type="molecule type" value="Genomic_DNA"/>
</dbReference>
<evidence type="ECO:0000313" key="7">
    <source>
        <dbReference type="Proteomes" id="UP001211894"/>
    </source>
</evidence>
<keyword evidence="2" id="KW-0805">Transcription regulation</keyword>
<keyword evidence="3" id="KW-0238">DNA-binding</keyword>
<dbReference type="PANTHER" id="PTHR30126">
    <property type="entry name" value="HTH-TYPE TRANSCRIPTIONAL REGULATOR"/>
    <property type="match status" value="1"/>
</dbReference>
<dbReference type="SUPFAM" id="SSF46785">
    <property type="entry name" value="Winged helix' DNA-binding domain"/>
    <property type="match status" value="1"/>
</dbReference>
<evidence type="ECO:0000256" key="3">
    <source>
        <dbReference type="ARBA" id="ARBA00023125"/>
    </source>
</evidence>
<reference evidence="6 7" key="1">
    <citation type="submission" date="2023-01" db="EMBL/GenBank/DDBJ databases">
        <title>Bacillus changyiensis sp. nov., isolated from a coastal deposit.</title>
        <authorList>
            <person name="Xiao G."/>
            <person name="Lai Q."/>
            <person name="Hu Z."/>
            <person name="Shao Z."/>
        </authorList>
    </citation>
    <scope>NUCLEOTIDE SEQUENCE [LARGE SCALE GENOMIC DNA]</scope>
    <source>
        <strain evidence="6 7">CLL-7-23</strain>
    </source>
</reference>
<dbReference type="CDD" id="cd05466">
    <property type="entry name" value="PBP2_LTTR_substrate"/>
    <property type="match status" value="1"/>
</dbReference>
<sequence length="296" mass="33349">MEIKQLITFRTAAEHVNFTVTAKLLNYAQSSVTSQIKSLEAEIGTPLFERLGKRLVLTEAGKTFKRYADQIITLTEEAKMATNTALEATGILKIGATESQCTYRLPAIIKEFKKIFPDVKLVFKPYISSKQAKQQLLEGLLDLTFMMDINRPDESLHIEPLVLDDINMVAGIDHPFSEDSFITPQDLQDETLLFTESGCSYRMLFEATLNQTCISPNQLEFVSIEAIKQCVMAGLGIALLPEMVVKAEIEAGLMKKLNWKSECPVFTQMAWHKDKWMSSPLKTFIQLARKGIKDQS</sequence>
<evidence type="ECO:0000256" key="4">
    <source>
        <dbReference type="ARBA" id="ARBA00023163"/>
    </source>
</evidence>
<dbReference type="Pfam" id="PF03466">
    <property type="entry name" value="LysR_substrate"/>
    <property type="match status" value="1"/>
</dbReference>
<gene>
    <name evidence="6" type="ORF">PJ311_13145</name>
</gene>
<comment type="similarity">
    <text evidence="1">Belongs to the LysR transcriptional regulatory family.</text>
</comment>
<dbReference type="PANTHER" id="PTHR30126:SF100">
    <property type="entry name" value="LYSR-FAMILY TRANSCRIPTIONAL REGULATOR"/>
    <property type="match status" value="1"/>
</dbReference>
<dbReference type="Proteomes" id="UP001211894">
    <property type="component" value="Unassembled WGS sequence"/>
</dbReference>
<dbReference type="PROSITE" id="PS50931">
    <property type="entry name" value="HTH_LYSR"/>
    <property type="match status" value="1"/>
</dbReference>
<organism evidence="6 7">
    <name type="scientific">Bacillus changyiensis</name>
    <dbReference type="NCBI Taxonomy" id="3004103"/>
    <lineage>
        <taxon>Bacteria</taxon>
        <taxon>Bacillati</taxon>
        <taxon>Bacillota</taxon>
        <taxon>Bacilli</taxon>
        <taxon>Bacillales</taxon>
        <taxon>Bacillaceae</taxon>
        <taxon>Bacillus</taxon>
    </lineage>
</organism>
<keyword evidence="7" id="KW-1185">Reference proteome</keyword>
<evidence type="ECO:0000313" key="6">
    <source>
        <dbReference type="EMBL" id="MDA7027531.1"/>
    </source>
</evidence>
<evidence type="ECO:0000256" key="1">
    <source>
        <dbReference type="ARBA" id="ARBA00009437"/>
    </source>
</evidence>
<dbReference type="InterPro" id="IPR036390">
    <property type="entry name" value="WH_DNA-bd_sf"/>
</dbReference>